<dbReference type="AlphaFoldDB" id="A0A0D1M053"/>
<keyword evidence="1" id="KW-1003">Cell membrane</keyword>
<evidence type="ECO:0000256" key="1">
    <source>
        <dbReference type="RuleBase" id="RU367016"/>
    </source>
</evidence>
<protein>
    <submittedName>
        <fullName evidence="2">YghB_1 protein</fullName>
    </submittedName>
</protein>
<accession>A0A0D1M053</accession>
<dbReference type="RefSeq" id="WP_043707913.1">
    <property type="nucleotide sequence ID" value="NZ_CP012873.1"/>
</dbReference>
<proteinExistence type="inferred from homology"/>
<dbReference type="EMBL" id="JWHU01000001">
    <property type="protein sequence ID" value="KIU22594.1"/>
    <property type="molecule type" value="Genomic_DNA"/>
</dbReference>
<keyword evidence="3" id="KW-1185">Reference proteome</keyword>
<keyword evidence="1" id="KW-0812">Transmembrane</keyword>
<sequence length="206" mass="23939">MIELTDVLAIIRNPVLFIKPIMMNPWLVYPVLWAIVGFESYFVLFAWLPAETTMFLAGSLAAHQEIPIQLWWLWLGYLPVVYLGWRFKFRRGLARNTRNSRMDDTVDFFNQHAKLAMLFGRYIPVLGIFIPLIAGESRYDQAIFQRENIIGTLIWVFGSTLIGYYLGSIPFFQQHFSVLIAGIIVVPAGIYYAVTYLNSLFHHLRR</sequence>
<dbReference type="PANTHER" id="PTHR30353">
    <property type="entry name" value="INNER MEMBRANE PROTEIN DEDA-RELATED"/>
    <property type="match status" value="1"/>
</dbReference>
<gene>
    <name evidence="2" type="primary">yghB_1</name>
    <name evidence="2" type="ORF">QX99_00098</name>
</gene>
<feature type="transmembrane region" description="Helical" evidence="1">
    <location>
        <begin position="148"/>
        <end position="166"/>
    </location>
</feature>
<keyword evidence="1" id="KW-0472">Membrane</keyword>
<comment type="caution">
    <text evidence="2">The sequence shown here is derived from an EMBL/GenBank/DDBJ whole genome shotgun (WGS) entry which is preliminary data.</text>
</comment>
<organism evidence="2 3">
    <name type="scientific">Weissella cibaria</name>
    <dbReference type="NCBI Taxonomy" id="137591"/>
    <lineage>
        <taxon>Bacteria</taxon>
        <taxon>Bacillati</taxon>
        <taxon>Bacillota</taxon>
        <taxon>Bacilli</taxon>
        <taxon>Lactobacillales</taxon>
        <taxon>Lactobacillaceae</taxon>
        <taxon>Weissella</taxon>
    </lineage>
</organism>
<dbReference type="PATRIC" id="fig|137591.25.peg.96"/>
<evidence type="ECO:0000313" key="3">
    <source>
        <dbReference type="Proteomes" id="UP000032287"/>
    </source>
</evidence>
<dbReference type="eggNOG" id="COG0586">
    <property type="taxonomic scope" value="Bacteria"/>
</dbReference>
<comment type="similarity">
    <text evidence="1">Belongs to the DedA family.</text>
</comment>
<dbReference type="OrthoDB" id="2146549at2"/>
<feature type="transmembrane region" description="Helical" evidence="1">
    <location>
        <begin position="178"/>
        <end position="201"/>
    </location>
</feature>
<keyword evidence="1" id="KW-1133">Transmembrane helix</keyword>
<dbReference type="KEGG" id="wcb:AO080_02375"/>
<comment type="subcellular location">
    <subcellularLocation>
        <location evidence="1">Cell membrane</location>
        <topology evidence="1">Multi-pass membrane protein</topology>
    </subcellularLocation>
</comment>
<dbReference type="PANTHER" id="PTHR30353:SF0">
    <property type="entry name" value="TRANSMEMBRANE PROTEIN"/>
    <property type="match status" value="1"/>
</dbReference>
<dbReference type="Proteomes" id="UP000032287">
    <property type="component" value="Unassembled WGS sequence"/>
</dbReference>
<reference evidence="2 3" key="1">
    <citation type="journal article" date="2015" name="Microbiology (Mosc.)">
        <title>Genomics of the Weissella cibaria species with an examination of its metabolic traits.</title>
        <authorList>
            <person name="Lynch K.M."/>
            <person name="Lucid A."/>
            <person name="Arendt E.K."/>
            <person name="Sleator R.D."/>
            <person name="Lucey B."/>
            <person name="Coffey A."/>
        </authorList>
    </citation>
    <scope>NUCLEOTIDE SEQUENCE [LARGE SCALE GENOMIC DNA]</scope>
    <source>
        <strain evidence="2 3">MG1</strain>
    </source>
</reference>
<dbReference type="InterPro" id="IPR032818">
    <property type="entry name" value="DedA-like"/>
</dbReference>
<evidence type="ECO:0000313" key="2">
    <source>
        <dbReference type="EMBL" id="KIU22594.1"/>
    </source>
</evidence>
<feature type="transmembrane region" description="Helical" evidence="1">
    <location>
        <begin position="26"/>
        <end position="48"/>
    </location>
</feature>
<name>A0A0D1M053_9LACO</name>
<feature type="transmembrane region" description="Helical" evidence="1">
    <location>
        <begin position="68"/>
        <end position="85"/>
    </location>
</feature>
<dbReference type="GO" id="GO:0005886">
    <property type="term" value="C:plasma membrane"/>
    <property type="evidence" value="ECO:0007669"/>
    <property type="project" value="UniProtKB-SubCell"/>
</dbReference>
<dbReference type="STRING" id="137591.AO080_02375"/>